<feature type="compositionally biased region" description="Polar residues" evidence="1">
    <location>
        <begin position="1"/>
        <end position="20"/>
    </location>
</feature>
<reference evidence="2" key="2">
    <citation type="journal article" date="2015" name="Data Brief">
        <title>Shoot transcriptome of the giant reed, Arundo donax.</title>
        <authorList>
            <person name="Barrero R.A."/>
            <person name="Guerrero F.D."/>
            <person name="Moolhuijzen P."/>
            <person name="Goolsby J.A."/>
            <person name="Tidwell J."/>
            <person name="Bellgard S.E."/>
            <person name="Bellgard M.I."/>
        </authorList>
    </citation>
    <scope>NUCLEOTIDE SEQUENCE</scope>
    <source>
        <tissue evidence="2">Shoot tissue taken approximately 20 cm above the soil surface</tissue>
    </source>
</reference>
<name>A0A0A9FD67_ARUDO</name>
<accession>A0A0A9FD67</accession>
<dbReference type="AlphaFoldDB" id="A0A0A9FD67"/>
<reference evidence="2" key="1">
    <citation type="submission" date="2014-09" db="EMBL/GenBank/DDBJ databases">
        <authorList>
            <person name="Magalhaes I.L.F."/>
            <person name="Oliveira U."/>
            <person name="Santos F.R."/>
            <person name="Vidigal T.H.D.A."/>
            <person name="Brescovit A.D."/>
            <person name="Santos A.J."/>
        </authorList>
    </citation>
    <scope>NUCLEOTIDE SEQUENCE</scope>
    <source>
        <tissue evidence="2">Shoot tissue taken approximately 20 cm above the soil surface</tissue>
    </source>
</reference>
<organism evidence="2">
    <name type="scientific">Arundo donax</name>
    <name type="common">Giant reed</name>
    <name type="synonym">Donax arundinaceus</name>
    <dbReference type="NCBI Taxonomy" id="35708"/>
    <lineage>
        <taxon>Eukaryota</taxon>
        <taxon>Viridiplantae</taxon>
        <taxon>Streptophyta</taxon>
        <taxon>Embryophyta</taxon>
        <taxon>Tracheophyta</taxon>
        <taxon>Spermatophyta</taxon>
        <taxon>Magnoliopsida</taxon>
        <taxon>Liliopsida</taxon>
        <taxon>Poales</taxon>
        <taxon>Poaceae</taxon>
        <taxon>PACMAD clade</taxon>
        <taxon>Arundinoideae</taxon>
        <taxon>Arundineae</taxon>
        <taxon>Arundo</taxon>
    </lineage>
</organism>
<dbReference type="EMBL" id="GBRH01191703">
    <property type="protein sequence ID" value="JAE06193.1"/>
    <property type="molecule type" value="Transcribed_RNA"/>
</dbReference>
<evidence type="ECO:0000256" key="1">
    <source>
        <dbReference type="SAM" id="MobiDB-lite"/>
    </source>
</evidence>
<proteinExistence type="predicted"/>
<protein>
    <submittedName>
        <fullName evidence="2">Uncharacterized protein</fullName>
    </submittedName>
</protein>
<sequence length="69" mass="7686">MEFTTFNTPHLKKGQNQSRSPIYGAGTHADECRCCAANIRLEPAPRTSCHRRCPAGRIAARCRLSARRS</sequence>
<feature type="region of interest" description="Disordered" evidence="1">
    <location>
        <begin position="1"/>
        <end position="22"/>
    </location>
</feature>
<evidence type="ECO:0000313" key="2">
    <source>
        <dbReference type="EMBL" id="JAE06193.1"/>
    </source>
</evidence>